<name>A0A0K6I064_9BURK</name>
<keyword evidence="3" id="KW-1185">Reference proteome</keyword>
<dbReference type="Proteomes" id="UP000183649">
    <property type="component" value="Unassembled WGS sequence"/>
</dbReference>
<organism evidence="2 3">
    <name type="scientific">Thiomonas bhubaneswarensis</name>
    <dbReference type="NCBI Taxonomy" id="339866"/>
    <lineage>
        <taxon>Bacteria</taxon>
        <taxon>Pseudomonadati</taxon>
        <taxon>Pseudomonadota</taxon>
        <taxon>Betaproteobacteria</taxon>
        <taxon>Burkholderiales</taxon>
        <taxon>Thiomonas</taxon>
    </lineage>
</organism>
<reference evidence="3" key="1">
    <citation type="submission" date="2015-08" db="EMBL/GenBank/DDBJ databases">
        <authorList>
            <person name="Varghese N."/>
        </authorList>
    </citation>
    <scope>NUCLEOTIDE SEQUENCE [LARGE SCALE GENOMIC DNA]</scope>
    <source>
        <strain evidence="3">DSM 18181</strain>
    </source>
</reference>
<dbReference type="RefSeq" id="WP_055450325.1">
    <property type="nucleotide sequence ID" value="NZ_CYHF01000004.1"/>
</dbReference>
<accession>A0A0K6I064</accession>
<feature type="region of interest" description="Disordered" evidence="1">
    <location>
        <begin position="197"/>
        <end position="217"/>
    </location>
</feature>
<evidence type="ECO:0000256" key="1">
    <source>
        <dbReference type="SAM" id="MobiDB-lite"/>
    </source>
</evidence>
<dbReference type="AlphaFoldDB" id="A0A0K6I064"/>
<evidence type="ECO:0000313" key="3">
    <source>
        <dbReference type="Proteomes" id="UP000183649"/>
    </source>
</evidence>
<sequence length="229" mass="25577">MILKQRPPEPTGALTMHATEYHPELQARMDELAALDARVEANRARQAEIDRALNHSAGAPETAPATALDIVAKLLRPGGTTEAPVPTAAERAKSLRQEWTRLRDEIDLLQRVRADMVSRINLERDRACARRLQEADATEQPEALQAAASALLDVHRKGRALAKHLQSLGYPVVAPHYFSRMELSQTLEGLLERAAKGMETELPEPPPPYRGPPVQKYTERRFIRSESNF</sequence>
<protein>
    <submittedName>
        <fullName evidence="2">Uncharacterized protein</fullName>
    </submittedName>
</protein>
<evidence type="ECO:0000313" key="2">
    <source>
        <dbReference type="EMBL" id="CUA96549.1"/>
    </source>
</evidence>
<dbReference type="EMBL" id="CYHF01000004">
    <property type="protein sequence ID" value="CUA96549.1"/>
    <property type="molecule type" value="Genomic_DNA"/>
</dbReference>
<gene>
    <name evidence="2" type="ORF">Ga0061069_104186</name>
</gene>
<proteinExistence type="predicted"/>